<dbReference type="InterPro" id="IPR016035">
    <property type="entry name" value="Acyl_Trfase/lysoPLipase"/>
</dbReference>
<name>H8MJH8_CORCM</name>
<keyword evidence="3" id="KW-0812">Transmembrane</keyword>
<evidence type="ECO:0000259" key="4">
    <source>
        <dbReference type="PROSITE" id="PS51635"/>
    </source>
</evidence>
<keyword evidence="1 2" id="KW-0443">Lipid metabolism</keyword>
<keyword evidence="2" id="KW-0378">Hydrolase</keyword>
<protein>
    <recommendedName>
        <fullName evidence="4">PNPLA domain-containing protein</fullName>
    </recommendedName>
</protein>
<dbReference type="Gene3D" id="3.40.1090.10">
    <property type="entry name" value="Cytosolic phospholipase A2 catalytic domain"/>
    <property type="match status" value="2"/>
</dbReference>
<feature type="short sequence motif" description="DGA/G" evidence="2">
    <location>
        <begin position="260"/>
        <end position="262"/>
    </location>
</feature>
<dbReference type="HOGENOM" id="CLU_034659_0_0_7"/>
<dbReference type="InterPro" id="IPR002641">
    <property type="entry name" value="PNPLA_dom"/>
</dbReference>
<evidence type="ECO:0000256" key="2">
    <source>
        <dbReference type="PROSITE-ProRule" id="PRU01161"/>
    </source>
</evidence>
<feature type="transmembrane region" description="Helical" evidence="3">
    <location>
        <begin position="317"/>
        <end position="339"/>
    </location>
</feature>
<dbReference type="KEGG" id="ccx:COCOR_04708"/>
<dbReference type="AlphaFoldDB" id="H8MJH8"/>
<gene>
    <name evidence="5" type="ordered locus">COCOR_04708</name>
</gene>
<feature type="active site" description="Nucleophile" evidence="2">
    <location>
        <position position="78"/>
    </location>
</feature>
<dbReference type="EMBL" id="CP003389">
    <property type="protein sequence ID" value="AFE05978.1"/>
    <property type="molecule type" value="Genomic_DNA"/>
</dbReference>
<accession>H8MJH8</accession>
<dbReference type="GO" id="GO:0016787">
    <property type="term" value="F:hydrolase activity"/>
    <property type="evidence" value="ECO:0007669"/>
    <property type="project" value="UniProtKB-UniRule"/>
</dbReference>
<feature type="active site" description="Proton acceptor" evidence="2">
    <location>
        <position position="260"/>
    </location>
</feature>
<comment type="caution">
    <text evidence="2">Lacks conserved residue(s) required for the propagation of feature annotation.</text>
</comment>
<dbReference type="eggNOG" id="COG1752">
    <property type="taxonomic scope" value="Bacteria"/>
</dbReference>
<sequence>MQWNMPLAYAPAVLSATPPAPMSQDVTPPVSVKHGPLGPLALCLSGGGYRAAAFHLGTLRFLDTVGLLPDVVGLSTVSGGTLTGLAWVVSQLDGKPFKAFHETFSAYLLRTNVIAEALTGLTSNRDHGSHAWASLIRSAADVYARPDFLGDRRFGEVLDAGGLQFQEAIFNTTEFHTGLDFRFRRSNNPLTVLGNNGYRMPRPVASHVRLADIAAASSCFPGGFEPLVFPQQFHWPQGYPLDTALAALGPGFQSGLPLMDGGIYDNQGIDSLLLAFNKTEPPPTLVISDVSVQSPEMYNVPENPTKRGWVTLNGVSWLAYGLFFLTLLSAAILAWRGFETAREGNWEPRDYFLYLIPGVLTASVATALVWVRARLTDVITLVKRQMDLDVWPSFKKLTVLEFAQMLVLRATSLLALTSKVFMKRVRGLVFGQVYGDSRFKDRRISNLITALTVDRPNLFAKHPWLKPGAHLVAVGTQACQMPTTLWFTDAGQFTTVESAGAATICYVLLRHLVEHHAGQYEAPGQPLNALYQRLRQEWAVLNQAGAPSQERQAVAA</sequence>
<keyword evidence="3" id="KW-1133">Transmembrane helix</keyword>
<dbReference type="SUPFAM" id="SSF52151">
    <property type="entry name" value="FabD/lysophospholipase-like"/>
    <property type="match status" value="1"/>
</dbReference>
<dbReference type="GO" id="GO:0016042">
    <property type="term" value="P:lipid catabolic process"/>
    <property type="evidence" value="ECO:0007669"/>
    <property type="project" value="UniProtKB-UniRule"/>
</dbReference>
<keyword evidence="3" id="KW-0472">Membrane</keyword>
<evidence type="ECO:0000256" key="1">
    <source>
        <dbReference type="ARBA" id="ARBA00023098"/>
    </source>
</evidence>
<dbReference type="PROSITE" id="PS51635">
    <property type="entry name" value="PNPLA"/>
    <property type="match status" value="1"/>
</dbReference>
<dbReference type="Pfam" id="PF01734">
    <property type="entry name" value="Patatin"/>
    <property type="match status" value="1"/>
</dbReference>
<reference evidence="5 6" key="1">
    <citation type="journal article" date="2012" name="J. Bacteriol.">
        <title>Complete Genome Sequence of the Fruiting Myxobacterium Corallococcus coralloides DSM 2259.</title>
        <authorList>
            <person name="Huntley S."/>
            <person name="Zhang Y."/>
            <person name="Treuner-Lange A."/>
            <person name="Kneip S."/>
            <person name="Sensen C.W."/>
            <person name="Sogaard-Andersen L."/>
        </authorList>
    </citation>
    <scope>NUCLEOTIDE SEQUENCE [LARGE SCALE GENOMIC DNA]</scope>
    <source>
        <strain evidence="6">ATCC 25202 / DSM 2259 / NBRC 100086 / M2</strain>
    </source>
</reference>
<proteinExistence type="predicted"/>
<evidence type="ECO:0000256" key="3">
    <source>
        <dbReference type="SAM" id="Phobius"/>
    </source>
</evidence>
<dbReference type="STRING" id="1144275.COCOR_04708"/>
<evidence type="ECO:0000313" key="6">
    <source>
        <dbReference type="Proteomes" id="UP000007587"/>
    </source>
</evidence>
<organism evidence="5 6">
    <name type="scientific">Corallococcus coralloides (strain ATCC 25202 / DSM 2259 / NBRC 100086 / M2)</name>
    <name type="common">Myxococcus coralloides</name>
    <dbReference type="NCBI Taxonomy" id="1144275"/>
    <lineage>
        <taxon>Bacteria</taxon>
        <taxon>Pseudomonadati</taxon>
        <taxon>Myxococcota</taxon>
        <taxon>Myxococcia</taxon>
        <taxon>Myxococcales</taxon>
        <taxon>Cystobacterineae</taxon>
        <taxon>Myxococcaceae</taxon>
        <taxon>Corallococcus</taxon>
    </lineage>
</organism>
<keyword evidence="6" id="KW-1185">Reference proteome</keyword>
<evidence type="ECO:0000313" key="5">
    <source>
        <dbReference type="EMBL" id="AFE05978.1"/>
    </source>
</evidence>
<dbReference type="Proteomes" id="UP000007587">
    <property type="component" value="Chromosome"/>
</dbReference>
<feature type="domain" description="PNPLA" evidence="4">
    <location>
        <begin position="43"/>
        <end position="273"/>
    </location>
</feature>
<feature type="transmembrane region" description="Helical" evidence="3">
    <location>
        <begin position="351"/>
        <end position="371"/>
    </location>
</feature>
<dbReference type="InParanoid" id="H8MJH8"/>
<reference evidence="6" key="2">
    <citation type="submission" date="2012-03" db="EMBL/GenBank/DDBJ databases">
        <title>Genome sequence of the fruiting myxobacterium Corallococcus coralloides DSM 2259.</title>
        <authorList>
            <person name="Huntley S."/>
            <person name="Zhang Y."/>
            <person name="Treuner-Lange A."/>
            <person name="Sensen C.W."/>
            <person name="Sogaard-Andersen L."/>
        </authorList>
    </citation>
    <scope>NUCLEOTIDE SEQUENCE [LARGE SCALE GENOMIC DNA]</scope>
    <source>
        <strain evidence="6">ATCC 25202 / DSM 2259 / NBRC 100086 / M2</strain>
    </source>
</reference>
<keyword evidence="2" id="KW-0442">Lipid degradation</keyword>